<protein>
    <submittedName>
        <fullName evidence="3">Pentapeptide repeat-containing protein</fullName>
    </submittedName>
</protein>
<evidence type="ECO:0000313" key="2">
    <source>
        <dbReference type="Proteomes" id="UP000278627"/>
    </source>
</evidence>
<dbReference type="WBParaSite" id="BPAG_0001423801-mRNA-1">
    <property type="protein sequence ID" value="BPAG_0001423801-mRNA-1"/>
    <property type="gene ID" value="BPAG_0001423801"/>
</dbReference>
<reference evidence="3" key="1">
    <citation type="submission" date="2017-02" db="UniProtKB">
        <authorList>
            <consortium name="WormBaseParasite"/>
        </authorList>
    </citation>
    <scope>IDENTIFICATION</scope>
</reference>
<organism evidence="3">
    <name type="scientific">Brugia pahangi</name>
    <name type="common">Filarial nematode worm</name>
    <dbReference type="NCBI Taxonomy" id="6280"/>
    <lineage>
        <taxon>Eukaryota</taxon>
        <taxon>Metazoa</taxon>
        <taxon>Ecdysozoa</taxon>
        <taxon>Nematoda</taxon>
        <taxon>Chromadorea</taxon>
        <taxon>Rhabditida</taxon>
        <taxon>Spirurina</taxon>
        <taxon>Spiruromorpha</taxon>
        <taxon>Filarioidea</taxon>
        <taxon>Onchocercidae</taxon>
        <taxon>Brugia</taxon>
    </lineage>
</organism>
<dbReference type="Proteomes" id="UP000278627">
    <property type="component" value="Unassembled WGS sequence"/>
</dbReference>
<gene>
    <name evidence="1" type="ORF">BPAG_LOCUS14166</name>
</gene>
<name>A0A0N4TYY0_BRUPA</name>
<reference evidence="1 2" key="2">
    <citation type="submission" date="2018-11" db="EMBL/GenBank/DDBJ databases">
        <authorList>
            <consortium name="Pathogen Informatics"/>
        </authorList>
    </citation>
    <scope>NUCLEOTIDE SEQUENCE [LARGE SCALE GENOMIC DNA]</scope>
</reference>
<proteinExistence type="predicted"/>
<dbReference type="EMBL" id="UZAD01013539">
    <property type="protein sequence ID" value="VDN95351.1"/>
    <property type="molecule type" value="Genomic_DNA"/>
</dbReference>
<accession>A0A0N4TYY0</accession>
<sequence length="86" mass="9968">MEYRYYNVVVTFTSLFNHAKSTQLCDAGCGFDDLFSGIDLSKINLENTVSTLFSDNLLTSLLPFSSQILNWIYLRCKKKEHYSREI</sequence>
<evidence type="ECO:0000313" key="3">
    <source>
        <dbReference type="WBParaSite" id="BPAG_0001423801-mRNA-1"/>
    </source>
</evidence>
<dbReference type="AlphaFoldDB" id="A0A0N4TYY0"/>
<evidence type="ECO:0000313" key="1">
    <source>
        <dbReference type="EMBL" id="VDN95351.1"/>
    </source>
</evidence>
<keyword evidence="2" id="KW-1185">Reference proteome</keyword>